<reference evidence="1 2" key="1">
    <citation type="submission" date="2018-07" db="EMBL/GenBank/DDBJ databases">
        <title>Motiliproteus coralliicola sp. nov., a bacterium isolated from Coral.</title>
        <authorList>
            <person name="Wang G."/>
        </authorList>
    </citation>
    <scope>NUCLEOTIDE SEQUENCE [LARGE SCALE GENOMIC DNA]</scope>
    <source>
        <strain evidence="1 2">C34</strain>
    </source>
</reference>
<keyword evidence="2" id="KW-1185">Reference proteome</keyword>
<dbReference type="OrthoDB" id="5881059at2"/>
<gene>
    <name evidence="1" type="ORF">DV711_14805</name>
</gene>
<dbReference type="NCBIfam" id="TIGR02443">
    <property type="entry name" value="YheV family putative zinc ribbon protein"/>
    <property type="match status" value="1"/>
</dbReference>
<accession>A0A369WDW1</accession>
<organism evidence="1 2">
    <name type="scientific">Motiliproteus coralliicola</name>
    <dbReference type="NCBI Taxonomy" id="2283196"/>
    <lineage>
        <taxon>Bacteria</taxon>
        <taxon>Pseudomonadati</taxon>
        <taxon>Pseudomonadota</taxon>
        <taxon>Gammaproteobacteria</taxon>
        <taxon>Oceanospirillales</taxon>
        <taxon>Oceanospirillaceae</taxon>
        <taxon>Motiliproteus</taxon>
    </lineage>
</organism>
<dbReference type="InterPro" id="IPR012658">
    <property type="entry name" value="YheV"/>
</dbReference>
<evidence type="ECO:0000313" key="1">
    <source>
        <dbReference type="EMBL" id="RDE18884.1"/>
    </source>
</evidence>
<comment type="caution">
    <text evidence="1">The sequence shown here is derived from an EMBL/GenBank/DDBJ whole genome shotgun (WGS) entry which is preliminary data.</text>
</comment>
<proteinExistence type="predicted"/>
<dbReference type="RefSeq" id="WP_114696498.1">
    <property type="nucleotide sequence ID" value="NZ_QQOH01000004.1"/>
</dbReference>
<dbReference type="Proteomes" id="UP000253769">
    <property type="component" value="Unassembled WGS sequence"/>
</dbReference>
<dbReference type="Pfam" id="PF09526">
    <property type="entry name" value="DUF2387"/>
    <property type="match status" value="1"/>
</dbReference>
<protein>
    <submittedName>
        <fullName evidence="1">Uncharacterized protein</fullName>
    </submittedName>
</protein>
<dbReference type="EMBL" id="QQOH01000004">
    <property type="protein sequence ID" value="RDE18884.1"/>
    <property type="molecule type" value="Genomic_DNA"/>
</dbReference>
<evidence type="ECO:0000313" key="2">
    <source>
        <dbReference type="Proteomes" id="UP000253769"/>
    </source>
</evidence>
<name>A0A369WDW1_9GAMM</name>
<dbReference type="AlphaFoldDB" id="A0A369WDW1"/>
<sequence length="88" mass="10133">MTKPIKRFVAGAVCPRCGEMDKLRTWRDEVQEHRECIQCGYTDAMRLDGLSGPEEMETRVNQPRTAEPQLNSDEQVINFVPMPSKNKH</sequence>